<reference evidence="4" key="1">
    <citation type="submission" date="2020-05" db="EMBL/GenBank/DDBJ databases">
        <title>Mycena genomes resolve the evolution of fungal bioluminescence.</title>
        <authorList>
            <person name="Tsai I.J."/>
        </authorList>
    </citation>
    <scope>NUCLEOTIDE SEQUENCE</scope>
    <source>
        <strain evidence="4">110903Hualien_Pintung</strain>
    </source>
</reference>
<keyword evidence="2" id="KW-0732">Signal</keyword>
<dbReference type="OrthoDB" id="3337916at2759"/>
<dbReference type="EMBL" id="JACAZE010000006">
    <property type="protein sequence ID" value="KAF7313818.1"/>
    <property type="molecule type" value="Genomic_DNA"/>
</dbReference>
<gene>
    <name evidence="4" type="ORF">HMN09_00539200</name>
</gene>
<dbReference type="AlphaFoldDB" id="A0A8H6WGC0"/>
<feature type="region of interest" description="Disordered" evidence="1">
    <location>
        <begin position="140"/>
        <end position="163"/>
    </location>
</feature>
<protein>
    <submittedName>
        <fullName evidence="4">Mitochondrial external NADH dehydrogenase</fullName>
    </submittedName>
</protein>
<feature type="signal peptide" evidence="2">
    <location>
        <begin position="1"/>
        <end position="21"/>
    </location>
</feature>
<organism evidence="4 5">
    <name type="scientific">Mycena chlorophos</name>
    <name type="common">Agaric fungus</name>
    <name type="synonym">Agaricus chlorophos</name>
    <dbReference type="NCBI Taxonomy" id="658473"/>
    <lineage>
        <taxon>Eukaryota</taxon>
        <taxon>Fungi</taxon>
        <taxon>Dikarya</taxon>
        <taxon>Basidiomycota</taxon>
        <taxon>Agaricomycotina</taxon>
        <taxon>Agaricomycetes</taxon>
        <taxon>Agaricomycetidae</taxon>
        <taxon>Agaricales</taxon>
        <taxon>Marasmiineae</taxon>
        <taxon>Mycenaceae</taxon>
        <taxon>Mycena</taxon>
    </lineage>
</organism>
<name>A0A8H6WGC0_MYCCL</name>
<evidence type="ECO:0000256" key="1">
    <source>
        <dbReference type="SAM" id="MobiDB-lite"/>
    </source>
</evidence>
<dbReference type="PANTHER" id="PTHR40124:SF1">
    <property type="entry name" value="DISAGGREGATASE RELATED REPEAT PROTEIN"/>
    <property type="match status" value="1"/>
</dbReference>
<proteinExistence type="predicted"/>
<dbReference type="PANTHER" id="PTHR40124">
    <property type="match status" value="1"/>
</dbReference>
<accession>A0A8H6WGC0</accession>
<feature type="chain" id="PRO_5034826027" evidence="2">
    <location>
        <begin position="22"/>
        <end position="409"/>
    </location>
</feature>
<evidence type="ECO:0000256" key="2">
    <source>
        <dbReference type="SAM" id="SignalP"/>
    </source>
</evidence>
<feature type="region of interest" description="Disordered" evidence="1">
    <location>
        <begin position="64"/>
        <end position="126"/>
    </location>
</feature>
<keyword evidence="5" id="KW-1185">Reference proteome</keyword>
<evidence type="ECO:0000259" key="3">
    <source>
        <dbReference type="Pfam" id="PF21294"/>
    </source>
</evidence>
<feature type="domain" description="Polysaccharide lyase 14" evidence="3">
    <location>
        <begin position="180"/>
        <end position="401"/>
    </location>
</feature>
<feature type="compositionally biased region" description="Low complexity" evidence="1">
    <location>
        <begin position="72"/>
        <end position="122"/>
    </location>
</feature>
<sequence>MVSTNFYALFVAVLAASAVSADHDNHWSRHGRAHRAVARSQPEAVVARSQPEIVERVNAPARRKINRRTCKAPSNSTSSAVASGTAVSASESATQTKATTSAKGSTSKTTSSAKSTATSSGSSSGGAGALALDSLFPMGQGSSSWTTSPKASDALPLSDDTLNPTKMMSELSHTYTNAPDGKAAMRAQFPKGAWGLGHDPLGGISFYAAGPSDFDITSAKELTLGYSVWFTEGFEYNMGGKLPGLYGGDSEDLAVSCSGGRRSVQCYSARFMFRTDGAGELYTYLPDYQVGGFEANNRVCDIAPFSTCNPTYGASVGRGSYSFDSGAWTTISQRVRLNDVGQSNGELQVWANGKSVINVGGLILRDSSDGAHRGIQMQTFFGGSDSSWASPQDQDIYFADFSMAITEKL</sequence>
<dbReference type="Proteomes" id="UP000613580">
    <property type="component" value="Unassembled WGS sequence"/>
</dbReference>
<evidence type="ECO:0000313" key="4">
    <source>
        <dbReference type="EMBL" id="KAF7313818.1"/>
    </source>
</evidence>
<evidence type="ECO:0000313" key="5">
    <source>
        <dbReference type="Proteomes" id="UP000613580"/>
    </source>
</evidence>
<dbReference type="Pfam" id="PF21294">
    <property type="entry name" value="Polysacc_lyase_14"/>
    <property type="match status" value="1"/>
</dbReference>
<feature type="compositionally biased region" description="Polar residues" evidence="1">
    <location>
        <begin position="140"/>
        <end position="150"/>
    </location>
</feature>
<dbReference type="Gene3D" id="2.60.120.200">
    <property type="match status" value="1"/>
</dbReference>
<dbReference type="InterPro" id="IPR048958">
    <property type="entry name" value="Polysacc_lyase_14"/>
</dbReference>
<comment type="caution">
    <text evidence="4">The sequence shown here is derived from an EMBL/GenBank/DDBJ whole genome shotgun (WGS) entry which is preliminary data.</text>
</comment>